<dbReference type="InterPro" id="IPR001611">
    <property type="entry name" value="Leu-rich_rpt"/>
</dbReference>
<dbReference type="GO" id="GO:0009755">
    <property type="term" value="P:hormone-mediated signaling pathway"/>
    <property type="evidence" value="ECO:0000318"/>
    <property type="project" value="GO_Central"/>
</dbReference>
<evidence type="ECO:0000256" key="4">
    <source>
        <dbReference type="ARBA" id="ARBA00022614"/>
    </source>
</evidence>
<dbReference type="eggNOG" id="KOG0619">
    <property type="taxonomic scope" value="Eukaryota"/>
</dbReference>
<dbReference type="Gene3D" id="3.80.10.10">
    <property type="entry name" value="Ribonuclease Inhibitor"/>
    <property type="match status" value="4"/>
</dbReference>
<keyword evidence="9 12" id="KW-0472">Membrane</keyword>
<evidence type="ECO:0000256" key="8">
    <source>
        <dbReference type="ARBA" id="ARBA00022989"/>
    </source>
</evidence>
<dbReference type="InterPro" id="IPR013210">
    <property type="entry name" value="LRR_N_plant-typ"/>
</dbReference>
<name>W1P2F8_AMBTC</name>
<dbReference type="Proteomes" id="UP000017836">
    <property type="component" value="Unassembled WGS sequence"/>
</dbReference>
<evidence type="ECO:0000313" key="15">
    <source>
        <dbReference type="EMBL" id="ERN01135.1"/>
    </source>
</evidence>
<dbReference type="SMART" id="SM00369">
    <property type="entry name" value="LRR_TYP"/>
    <property type="match status" value="7"/>
</dbReference>
<gene>
    <name evidence="15" type="ORF">AMTR_s00002p00208650</name>
</gene>
<evidence type="ECO:0000313" key="16">
    <source>
        <dbReference type="Proteomes" id="UP000017836"/>
    </source>
</evidence>
<keyword evidence="10" id="KW-0675">Receptor</keyword>
<feature type="domain" description="Leucine-rich repeat-containing N-terminal plant-type" evidence="14">
    <location>
        <begin position="25"/>
        <end position="62"/>
    </location>
</feature>
<proteinExistence type="inferred from homology"/>
<evidence type="ECO:0000256" key="5">
    <source>
        <dbReference type="ARBA" id="ARBA00022692"/>
    </source>
</evidence>
<dbReference type="AlphaFoldDB" id="W1P2F8"/>
<comment type="similarity">
    <text evidence="2">Belongs to the RLP family.</text>
</comment>
<evidence type="ECO:0000256" key="9">
    <source>
        <dbReference type="ARBA" id="ARBA00023136"/>
    </source>
</evidence>
<evidence type="ECO:0000256" key="6">
    <source>
        <dbReference type="ARBA" id="ARBA00022729"/>
    </source>
</evidence>
<dbReference type="GO" id="GO:0038023">
    <property type="term" value="F:signaling receptor activity"/>
    <property type="evidence" value="ECO:0000318"/>
    <property type="project" value="GO_Central"/>
</dbReference>
<keyword evidence="16" id="KW-1185">Reference proteome</keyword>
<feature type="signal peptide" evidence="13">
    <location>
        <begin position="1"/>
        <end position="22"/>
    </location>
</feature>
<dbReference type="OMA" id="CSINGMI"/>
<evidence type="ECO:0000256" key="1">
    <source>
        <dbReference type="ARBA" id="ARBA00004251"/>
    </source>
</evidence>
<evidence type="ECO:0000256" key="3">
    <source>
        <dbReference type="ARBA" id="ARBA00022475"/>
    </source>
</evidence>
<keyword evidence="6 13" id="KW-0732">Signal</keyword>
<keyword evidence="7" id="KW-0677">Repeat</keyword>
<dbReference type="STRING" id="13333.W1P2F8"/>
<dbReference type="SUPFAM" id="SSF52058">
    <property type="entry name" value="L domain-like"/>
    <property type="match status" value="4"/>
</dbReference>
<protein>
    <recommendedName>
        <fullName evidence="14">Leucine-rich repeat-containing N-terminal plant-type domain-containing protein</fullName>
    </recommendedName>
</protein>
<evidence type="ECO:0000256" key="10">
    <source>
        <dbReference type="ARBA" id="ARBA00023170"/>
    </source>
</evidence>
<evidence type="ECO:0000256" key="11">
    <source>
        <dbReference type="ARBA" id="ARBA00023180"/>
    </source>
</evidence>
<dbReference type="EMBL" id="KI394767">
    <property type="protein sequence ID" value="ERN01135.1"/>
    <property type="molecule type" value="Genomic_DNA"/>
</dbReference>
<reference evidence="16" key="1">
    <citation type="journal article" date="2013" name="Science">
        <title>The Amborella genome and the evolution of flowering plants.</title>
        <authorList>
            <consortium name="Amborella Genome Project"/>
        </authorList>
    </citation>
    <scope>NUCLEOTIDE SEQUENCE [LARGE SCALE GENOMIC DNA]</scope>
</reference>
<evidence type="ECO:0000256" key="13">
    <source>
        <dbReference type="SAM" id="SignalP"/>
    </source>
</evidence>
<comment type="subcellular location">
    <subcellularLocation>
        <location evidence="1">Cell membrane</location>
        <topology evidence="1">Single-pass type I membrane protein</topology>
    </subcellularLocation>
</comment>
<keyword evidence="5 12" id="KW-0812">Transmembrane</keyword>
<dbReference type="GO" id="GO:0005886">
    <property type="term" value="C:plasma membrane"/>
    <property type="evidence" value="ECO:0000318"/>
    <property type="project" value="GO_Central"/>
</dbReference>
<dbReference type="InterPro" id="IPR032675">
    <property type="entry name" value="LRR_dom_sf"/>
</dbReference>
<organism evidence="15 16">
    <name type="scientific">Amborella trichopoda</name>
    <dbReference type="NCBI Taxonomy" id="13333"/>
    <lineage>
        <taxon>Eukaryota</taxon>
        <taxon>Viridiplantae</taxon>
        <taxon>Streptophyta</taxon>
        <taxon>Embryophyta</taxon>
        <taxon>Tracheophyta</taxon>
        <taxon>Spermatophyta</taxon>
        <taxon>Magnoliopsida</taxon>
        <taxon>Amborellales</taxon>
        <taxon>Amborellaceae</taxon>
        <taxon>Amborella</taxon>
    </lineage>
</organism>
<dbReference type="Pfam" id="PF00560">
    <property type="entry name" value="LRR_1"/>
    <property type="match status" value="10"/>
</dbReference>
<dbReference type="InterPro" id="IPR003591">
    <property type="entry name" value="Leu-rich_rpt_typical-subtyp"/>
</dbReference>
<dbReference type="PANTHER" id="PTHR48052:SF94">
    <property type="entry name" value="LEUCINE-RICH REPEAT-CONTAINING N-TERMINAL PLANT-TYPE DOMAIN-CONTAINING PROTEIN"/>
    <property type="match status" value="1"/>
</dbReference>
<keyword evidence="8 12" id="KW-1133">Transmembrane helix</keyword>
<evidence type="ECO:0000256" key="12">
    <source>
        <dbReference type="SAM" id="Phobius"/>
    </source>
</evidence>
<dbReference type="Gramene" id="ERN01135">
    <property type="protein sequence ID" value="ERN01135"/>
    <property type="gene ID" value="AMTR_s00002p00208650"/>
</dbReference>
<dbReference type="PRINTS" id="PR00019">
    <property type="entry name" value="LEURICHRPT"/>
</dbReference>
<feature type="chain" id="PRO_5004807027" description="Leucine-rich repeat-containing N-terminal plant-type domain-containing protein" evidence="13">
    <location>
        <begin position="23"/>
        <end position="1004"/>
    </location>
</feature>
<dbReference type="Pfam" id="PF08263">
    <property type="entry name" value="LRRNT_2"/>
    <property type="match status" value="1"/>
</dbReference>
<dbReference type="FunFam" id="3.80.10.10:FF:000041">
    <property type="entry name" value="LRR receptor-like serine/threonine-protein kinase ERECTA"/>
    <property type="match status" value="1"/>
</dbReference>
<dbReference type="Pfam" id="PF13855">
    <property type="entry name" value="LRR_8"/>
    <property type="match status" value="1"/>
</dbReference>
<dbReference type="FunFam" id="3.80.10.10:FF:000111">
    <property type="entry name" value="LRR receptor-like serine/threonine-protein kinase ERECTA"/>
    <property type="match status" value="1"/>
</dbReference>
<dbReference type="FunFam" id="3.80.10.10:FF:000095">
    <property type="entry name" value="LRR receptor-like serine/threonine-protein kinase GSO1"/>
    <property type="match status" value="1"/>
</dbReference>
<keyword evidence="4" id="KW-0433">Leucine-rich repeat</keyword>
<sequence length="1004" mass="110467">MHALYTKTVIATIILQWLSSWACTPNERSTLLSFKAGLTDSQGRLASWQGNGNCCNWKGIGCVQRSNTTHVTALNLRNPKPVQRARKTNGMMFAYSSDSWSLNGTISPLLFSSLKQLEYLDLSWNNFQQSQIPEQLGDLHRLRYLNLSNAGFSGAIPERLSNLSALHALDLSCTTFIVDVSSVSMNMSNHRPVHNFLFSNASSGFLYCHSLSWLERLNALTVLVMEGVDLSTAVSIRYSDWAEPISFLKNLRVLDLVGCGIFGSIPVSYLLNLTSLSSLQLSFNFFSSDIPPQLANLTSLSILNVVSSGLKGSIPNLPQLQELYIHGNSNLSVDISQFFDIPWPSLQILGASLCSINGMILSNIANSSSLVELNLQSNNIVGPIPPFLGNISTLNHIDFAMNSLSGSIPSSLSSLGNLQVLNFNQNNLEGQIPDSLCAVSLTSLFGNSTPIYICLSFSGVAVRIDQMEMPKFFQPQYLMLASCSIEGTVPNFISKLEVIEVLILQGNNLIGSIPSWLWQLPRLAYLDLSNNHLHGTIPPSFKLAMSIMPSGLNLANNSLQGNLPIPPDIIEVFDLSHNQFSGSIPTQMGERLLNSKYVSFSANQLTGAIPPMFCDGNNVLMNLDLSQNNFTGTIPSTFGNCTALVALNLGENNLTGNVPLELENAKNLKAIRLNNNCLTGVFPKPIQNLKDLEFLNLGYNFFEGSIPLFIGHLSGLRVLVLRSNSFNGSIPTEITQMHQLQFMDLSNNNLEGTIPSNLSSFEALTKQTPAVILGYMIELEALSMNLELVNKGMQLQLTKVYSYYTGIDLSNNHLDGAIPEQIGLLQELFMLNLSRNNLVGQIPRSIGNLTTLGSLDISHNKLSGNIPISLTTLDSLGWVSVSFNNLSGQVPSSPHFETLTLDSSVFEGNPLLCGGSTGKSCNTYHEEGVRGQETEGRRTTWLWYGWLVLSFAIGFWGVFVVLAIKETWWVKYWNTMEDMAVGIMNFFSGYKREVKMQRRHDPLL</sequence>
<evidence type="ECO:0000256" key="7">
    <source>
        <dbReference type="ARBA" id="ARBA00022737"/>
    </source>
</evidence>
<accession>W1P2F8</accession>
<feature type="transmembrane region" description="Helical" evidence="12">
    <location>
        <begin position="941"/>
        <end position="964"/>
    </location>
</feature>
<dbReference type="PANTHER" id="PTHR48052">
    <property type="entry name" value="UNNAMED PRODUCT"/>
    <property type="match status" value="1"/>
</dbReference>
<dbReference type="HOGENOM" id="CLU_000288_18_4_1"/>
<evidence type="ECO:0000256" key="2">
    <source>
        <dbReference type="ARBA" id="ARBA00009592"/>
    </source>
</evidence>
<evidence type="ECO:0000259" key="14">
    <source>
        <dbReference type="Pfam" id="PF08263"/>
    </source>
</evidence>
<keyword evidence="3" id="KW-1003">Cell membrane</keyword>
<keyword evidence="11" id="KW-0325">Glycoprotein</keyword>